<evidence type="ECO:0000256" key="3">
    <source>
        <dbReference type="ARBA" id="ARBA00022714"/>
    </source>
</evidence>
<dbReference type="PRINTS" id="PR00410">
    <property type="entry name" value="PHEHYDRXLASE"/>
</dbReference>
<accession>A0A2U0HU82</accession>
<evidence type="ECO:0000256" key="5">
    <source>
        <dbReference type="ARBA" id="ARBA00022827"/>
    </source>
</evidence>
<proteinExistence type="predicted"/>
<dbReference type="SUPFAM" id="SSF52343">
    <property type="entry name" value="Ferredoxin reductase-like, C-terminal NADP-linked domain"/>
    <property type="match status" value="1"/>
</dbReference>
<reference evidence="10 11" key="1">
    <citation type="submission" date="2018-04" db="EMBL/GenBank/DDBJ databases">
        <title>Marixanthomonas spongiae HN-E44 sp. nov., isolated from a marine sponge.</title>
        <authorList>
            <person name="Luo L."/>
            <person name="Zhuang L."/>
        </authorList>
    </citation>
    <scope>NUCLEOTIDE SEQUENCE [LARGE SCALE GENOMIC DNA]</scope>
    <source>
        <strain evidence="10 11">HN-E44</strain>
    </source>
</reference>
<keyword evidence="7" id="KW-0408">Iron</keyword>
<comment type="caution">
    <text evidence="10">The sequence shown here is derived from an EMBL/GenBank/DDBJ whole genome shotgun (WGS) entry which is preliminary data.</text>
</comment>
<dbReference type="Proteomes" id="UP000245962">
    <property type="component" value="Unassembled WGS sequence"/>
</dbReference>
<organism evidence="10 11">
    <name type="scientific">Marixanthomonas spongiae</name>
    <dbReference type="NCBI Taxonomy" id="2174845"/>
    <lineage>
        <taxon>Bacteria</taxon>
        <taxon>Pseudomonadati</taxon>
        <taxon>Bacteroidota</taxon>
        <taxon>Flavobacteriia</taxon>
        <taxon>Flavobacteriales</taxon>
        <taxon>Flavobacteriaceae</taxon>
        <taxon>Marixanthomonas</taxon>
    </lineage>
</organism>
<dbReference type="InterPro" id="IPR039261">
    <property type="entry name" value="FNR_nucleotide-bd"/>
</dbReference>
<dbReference type="InterPro" id="IPR001709">
    <property type="entry name" value="Flavoprot_Pyr_Nucl_cyt_Rdtase"/>
</dbReference>
<evidence type="ECO:0000313" key="10">
    <source>
        <dbReference type="EMBL" id="PVW12414.1"/>
    </source>
</evidence>
<evidence type="ECO:0000256" key="4">
    <source>
        <dbReference type="ARBA" id="ARBA00022723"/>
    </source>
</evidence>
<dbReference type="GO" id="GO:0051537">
    <property type="term" value="F:2 iron, 2 sulfur cluster binding"/>
    <property type="evidence" value="ECO:0007669"/>
    <property type="project" value="UniProtKB-KW"/>
</dbReference>
<keyword evidence="11" id="KW-1185">Reference proteome</keyword>
<dbReference type="GO" id="GO:0046872">
    <property type="term" value="F:metal ion binding"/>
    <property type="evidence" value="ECO:0007669"/>
    <property type="project" value="UniProtKB-KW"/>
</dbReference>
<dbReference type="InterPro" id="IPR017927">
    <property type="entry name" value="FAD-bd_FR_type"/>
</dbReference>
<dbReference type="RefSeq" id="WP_116695589.1">
    <property type="nucleotide sequence ID" value="NZ_QEHR01000014.1"/>
</dbReference>
<dbReference type="OrthoDB" id="9789468at2"/>
<sequence>MKNQPVRIKIIEHITHDVLRIVTDKPKEIDFTPGQATEIFIDKEGWQNEGRPFTFTCLPTDDHLEFIIKTYSTHKGVTDKLLDLKIGDPLIVNDVFGAIAYKGEGTFIAGGAGITPFVSILRNLKEQNKLGNNRLLFANKTEKDIILKDEFKEILGNNFINILSDEKTEDYAYGKISEDFIKKNANILNFFYVCGPPPMMDAVEKQLKQLKVDKKKIVTEEF</sequence>
<dbReference type="GO" id="GO:0016491">
    <property type="term" value="F:oxidoreductase activity"/>
    <property type="evidence" value="ECO:0007669"/>
    <property type="project" value="UniProtKB-KW"/>
</dbReference>
<gene>
    <name evidence="10" type="ORF">DDV96_14975</name>
</gene>
<dbReference type="PANTHER" id="PTHR47354:SF8">
    <property type="entry name" value="1,2-PHENYLACETYL-COA EPOXIDASE, SUBUNIT E"/>
    <property type="match status" value="1"/>
</dbReference>
<dbReference type="Pfam" id="PF08022">
    <property type="entry name" value="FAD_binding_8"/>
    <property type="match status" value="1"/>
</dbReference>
<comment type="cofactor">
    <cofactor evidence="1">
        <name>FAD</name>
        <dbReference type="ChEBI" id="CHEBI:57692"/>
    </cofactor>
</comment>
<keyword evidence="6" id="KW-0560">Oxidoreductase</keyword>
<dbReference type="EMBL" id="QEHR01000014">
    <property type="protein sequence ID" value="PVW12414.1"/>
    <property type="molecule type" value="Genomic_DNA"/>
</dbReference>
<evidence type="ECO:0000256" key="2">
    <source>
        <dbReference type="ARBA" id="ARBA00022630"/>
    </source>
</evidence>
<dbReference type="PANTHER" id="PTHR47354">
    <property type="entry name" value="NADH OXIDOREDUCTASE HCR"/>
    <property type="match status" value="1"/>
</dbReference>
<feature type="domain" description="FAD-binding FR-type" evidence="9">
    <location>
        <begin position="1"/>
        <end position="102"/>
    </location>
</feature>
<dbReference type="GO" id="GO:0050660">
    <property type="term" value="F:flavin adenine dinucleotide binding"/>
    <property type="evidence" value="ECO:0007669"/>
    <property type="project" value="TreeGrafter"/>
</dbReference>
<evidence type="ECO:0000256" key="6">
    <source>
        <dbReference type="ARBA" id="ARBA00023002"/>
    </source>
</evidence>
<evidence type="ECO:0000256" key="1">
    <source>
        <dbReference type="ARBA" id="ARBA00001974"/>
    </source>
</evidence>
<evidence type="ECO:0000256" key="8">
    <source>
        <dbReference type="ARBA" id="ARBA00023014"/>
    </source>
</evidence>
<evidence type="ECO:0000256" key="7">
    <source>
        <dbReference type="ARBA" id="ARBA00023004"/>
    </source>
</evidence>
<dbReference type="PROSITE" id="PS51384">
    <property type="entry name" value="FAD_FR"/>
    <property type="match status" value="1"/>
</dbReference>
<dbReference type="InterPro" id="IPR013112">
    <property type="entry name" value="FAD-bd_8"/>
</dbReference>
<protein>
    <submittedName>
        <fullName evidence="10">Flavodoxin reductase</fullName>
    </submittedName>
</protein>
<keyword evidence="4" id="KW-0479">Metal-binding</keyword>
<dbReference type="InterPro" id="IPR001433">
    <property type="entry name" value="OxRdtase_FAD/NAD-bd"/>
</dbReference>
<evidence type="ECO:0000313" key="11">
    <source>
        <dbReference type="Proteomes" id="UP000245962"/>
    </source>
</evidence>
<evidence type="ECO:0000259" key="9">
    <source>
        <dbReference type="PROSITE" id="PS51384"/>
    </source>
</evidence>
<dbReference type="InterPro" id="IPR017938">
    <property type="entry name" value="Riboflavin_synthase-like_b-brl"/>
</dbReference>
<dbReference type="SUPFAM" id="SSF63380">
    <property type="entry name" value="Riboflavin synthase domain-like"/>
    <property type="match status" value="1"/>
</dbReference>
<dbReference type="AlphaFoldDB" id="A0A2U0HU82"/>
<dbReference type="Gene3D" id="3.40.50.80">
    <property type="entry name" value="Nucleotide-binding domain of ferredoxin-NADP reductase (FNR) module"/>
    <property type="match status" value="1"/>
</dbReference>
<keyword evidence="3" id="KW-0001">2Fe-2S</keyword>
<name>A0A2U0HU82_9FLAO</name>
<dbReference type="PRINTS" id="PR00371">
    <property type="entry name" value="FPNCR"/>
</dbReference>
<keyword evidence="5" id="KW-0274">FAD</keyword>
<dbReference type="InterPro" id="IPR050415">
    <property type="entry name" value="MRET"/>
</dbReference>
<keyword evidence="2" id="KW-0285">Flavoprotein</keyword>
<dbReference type="Pfam" id="PF00175">
    <property type="entry name" value="NAD_binding_1"/>
    <property type="match status" value="1"/>
</dbReference>
<dbReference type="Gene3D" id="2.40.30.10">
    <property type="entry name" value="Translation factors"/>
    <property type="match status" value="1"/>
</dbReference>
<keyword evidence="8" id="KW-0411">Iron-sulfur</keyword>